<dbReference type="SUPFAM" id="SSF56784">
    <property type="entry name" value="HAD-like"/>
    <property type="match status" value="1"/>
</dbReference>
<evidence type="ECO:0000313" key="7">
    <source>
        <dbReference type="EMBL" id="GGT91220.1"/>
    </source>
</evidence>
<reference evidence="8" key="2">
    <citation type="submission" date="2018-04" db="EMBL/GenBank/DDBJ databases">
        <title>Complete genome sequence of Sulfodiicoccus acidiphilus strain HS-1.</title>
        <authorList>
            <person name="Sakai H.D."/>
            <person name="Kurosawa N."/>
        </authorList>
    </citation>
    <scope>NUCLEOTIDE SEQUENCE [LARGE SCALE GENOMIC DNA]</scope>
    <source>
        <strain evidence="8">HS-1</strain>
    </source>
</reference>
<dbReference type="GO" id="GO:0046872">
    <property type="term" value="F:metal ion binding"/>
    <property type="evidence" value="ECO:0007669"/>
    <property type="project" value="UniProtKB-KW"/>
</dbReference>
<dbReference type="KEGG" id="sacd:HS1genome_0276"/>
<dbReference type="NCBIfam" id="TIGR01549">
    <property type="entry name" value="HAD-SF-IA-v1"/>
    <property type="match status" value="1"/>
</dbReference>
<proteinExistence type="inferred from homology"/>
<dbReference type="EMBL" id="AP018553">
    <property type="protein sequence ID" value="BBD71887.1"/>
    <property type="molecule type" value="Genomic_DNA"/>
</dbReference>
<evidence type="ECO:0000313" key="6">
    <source>
        <dbReference type="EMBL" id="BBD71887.1"/>
    </source>
</evidence>
<evidence type="ECO:0000256" key="2">
    <source>
        <dbReference type="ARBA" id="ARBA00007958"/>
    </source>
</evidence>
<dbReference type="Proteomes" id="UP000616143">
    <property type="component" value="Unassembled WGS sequence"/>
</dbReference>
<sequence length="217" mass="24384">MVDFESSSTQALKLVAKEATEYLREIGDFKLSLEEKMLAIAKDLDASGVYDRVLWWEKALEELNLKADPELLFEWTSLYWSVASKNEPYEDALDVVEYLKRKGYKLGLVTNTDGRGGNKLKRVSSFPLISAFDLILIGGENDLKPKPNLQIFVEACERLGGAGEWCVMIGDDPVKDTIPAKKAGILSVLVDRRGIHRNPELYADFVVSNLKELEDLL</sequence>
<accession>A0A348B135</accession>
<protein>
    <submittedName>
        <fullName evidence="6">2-haloalkanoic acid dehalogenase</fullName>
    </submittedName>
</protein>
<comment type="cofactor">
    <cofactor evidence="1">
        <name>Mg(2+)</name>
        <dbReference type="ChEBI" id="CHEBI:18420"/>
    </cofactor>
</comment>
<reference evidence="7" key="1">
    <citation type="journal article" date="2014" name="Int. J. Syst. Evol. Microbiol.">
        <title>Complete genome sequence of Corynebacterium casei LMG S-19264T (=DSM 44701T), isolated from a smear-ripened cheese.</title>
        <authorList>
            <consortium name="US DOE Joint Genome Institute (JGI-PGF)"/>
            <person name="Walter F."/>
            <person name="Albersmeier A."/>
            <person name="Kalinowski J."/>
            <person name="Ruckert C."/>
        </authorList>
    </citation>
    <scope>NUCLEOTIDE SEQUENCE</scope>
    <source>
        <strain evidence="7">JCM 31740</strain>
    </source>
</reference>
<dbReference type="Proteomes" id="UP000276741">
    <property type="component" value="Chromosome"/>
</dbReference>
<evidence type="ECO:0000256" key="4">
    <source>
        <dbReference type="ARBA" id="ARBA00022801"/>
    </source>
</evidence>
<name>A0A348B135_9CREN</name>
<evidence type="ECO:0000313" key="8">
    <source>
        <dbReference type="Proteomes" id="UP000276741"/>
    </source>
</evidence>
<dbReference type="InterPro" id="IPR023214">
    <property type="entry name" value="HAD_sf"/>
</dbReference>
<gene>
    <name evidence="7" type="ORF">GCM10007116_06170</name>
    <name evidence="6" type="ORF">HS1genome_0276</name>
</gene>
<dbReference type="InterPro" id="IPR036412">
    <property type="entry name" value="HAD-like_sf"/>
</dbReference>
<dbReference type="GO" id="GO:0016791">
    <property type="term" value="F:phosphatase activity"/>
    <property type="evidence" value="ECO:0007669"/>
    <property type="project" value="TreeGrafter"/>
</dbReference>
<reference evidence="6" key="3">
    <citation type="journal article" date="2019" name="BMC Res. Notes">
        <title>Complete genome sequence of the Sulfodiicoccus acidiphilus strain HS-1T, the first crenarchaeon that lacks polB3, isolated from an acidic hot spring in Ohwaku-dani, Hakone, Japan.</title>
        <authorList>
            <person name="Sakai H.D."/>
            <person name="Kurosawa N."/>
        </authorList>
    </citation>
    <scope>NUCLEOTIDE SEQUENCE</scope>
    <source>
        <strain evidence="6">HS-1</strain>
    </source>
</reference>
<evidence type="ECO:0000256" key="5">
    <source>
        <dbReference type="ARBA" id="ARBA00022842"/>
    </source>
</evidence>
<dbReference type="EMBL" id="BMQS01000005">
    <property type="protein sequence ID" value="GGT91220.1"/>
    <property type="molecule type" value="Genomic_DNA"/>
</dbReference>
<dbReference type="GO" id="GO:0044281">
    <property type="term" value="P:small molecule metabolic process"/>
    <property type="evidence" value="ECO:0007669"/>
    <property type="project" value="UniProtKB-ARBA"/>
</dbReference>
<keyword evidence="4" id="KW-0378">Hydrolase</keyword>
<organism evidence="6 8">
    <name type="scientific">Sulfodiicoccus acidiphilus</name>
    <dbReference type="NCBI Taxonomy" id="1670455"/>
    <lineage>
        <taxon>Archaea</taxon>
        <taxon>Thermoproteota</taxon>
        <taxon>Thermoprotei</taxon>
        <taxon>Sulfolobales</taxon>
        <taxon>Sulfolobaceae</taxon>
        <taxon>Sulfodiicoccus</taxon>
    </lineage>
</organism>
<dbReference type="PANTHER" id="PTHR46470">
    <property type="entry name" value="N-ACYLNEURAMINATE-9-PHOSPHATASE"/>
    <property type="match status" value="1"/>
</dbReference>
<dbReference type="AlphaFoldDB" id="A0A348B135"/>
<dbReference type="InterPro" id="IPR006439">
    <property type="entry name" value="HAD-SF_hydro_IA"/>
</dbReference>
<dbReference type="Pfam" id="PF00702">
    <property type="entry name" value="Hydrolase"/>
    <property type="match status" value="1"/>
</dbReference>
<keyword evidence="5" id="KW-0460">Magnesium</keyword>
<keyword evidence="8" id="KW-1185">Reference proteome</keyword>
<dbReference type="Gene3D" id="1.10.150.520">
    <property type="match status" value="1"/>
</dbReference>
<dbReference type="InterPro" id="IPR051400">
    <property type="entry name" value="HAD-like_hydrolase"/>
</dbReference>
<reference evidence="7" key="4">
    <citation type="submission" date="2020-09" db="EMBL/GenBank/DDBJ databases">
        <authorList>
            <person name="Sun Q."/>
            <person name="Ohkuma M."/>
        </authorList>
    </citation>
    <scope>NUCLEOTIDE SEQUENCE</scope>
    <source>
        <strain evidence="7">JCM 31740</strain>
    </source>
</reference>
<evidence type="ECO:0000256" key="3">
    <source>
        <dbReference type="ARBA" id="ARBA00022723"/>
    </source>
</evidence>
<keyword evidence="3" id="KW-0479">Metal-binding</keyword>
<comment type="similarity">
    <text evidence="2">Belongs to the HAD-like hydrolase superfamily.</text>
</comment>
<dbReference type="Gene3D" id="3.40.50.1000">
    <property type="entry name" value="HAD superfamily/HAD-like"/>
    <property type="match status" value="1"/>
</dbReference>
<dbReference type="PANTHER" id="PTHR46470:SF2">
    <property type="entry name" value="GLYCERALDEHYDE 3-PHOSPHATE PHOSPHATASE"/>
    <property type="match status" value="1"/>
</dbReference>
<evidence type="ECO:0000256" key="1">
    <source>
        <dbReference type="ARBA" id="ARBA00001946"/>
    </source>
</evidence>